<feature type="transmembrane region" description="Helical" evidence="1">
    <location>
        <begin position="318"/>
        <end position="348"/>
    </location>
</feature>
<dbReference type="Pfam" id="PF20151">
    <property type="entry name" value="DUF6533"/>
    <property type="match status" value="1"/>
</dbReference>
<feature type="transmembrane region" description="Helical" evidence="1">
    <location>
        <begin position="278"/>
        <end position="298"/>
    </location>
</feature>
<accession>A0AAD4C9E4</accession>
<reference evidence="3" key="1">
    <citation type="submission" date="2019-10" db="EMBL/GenBank/DDBJ databases">
        <authorList>
            <consortium name="DOE Joint Genome Institute"/>
            <person name="Kuo A."/>
            <person name="Miyauchi S."/>
            <person name="Kiss E."/>
            <person name="Drula E."/>
            <person name="Kohler A."/>
            <person name="Sanchez-Garcia M."/>
            <person name="Andreopoulos B."/>
            <person name="Barry K.W."/>
            <person name="Bonito G."/>
            <person name="Buee M."/>
            <person name="Carver A."/>
            <person name="Chen C."/>
            <person name="Cichocki N."/>
            <person name="Clum A."/>
            <person name="Culley D."/>
            <person name="Crous P.W."/>
            <person name="Fauchery L."/>
            <person name="Girlanda M."/>
            <person name="Hayes R."/>
            <person name="Keri Z."/>
            <person name="LaButti K."/>
            <person name="Lipzen A."/>
            <person name="Lombard V."/>
            <person name="Magnuson J."/>
            <person name="Maillard F."/>
            <person name="Morin E."/>
            <person name="Murat C."/>
            <person name="Nolan M."/>
            <person name="Ohm R."/>
            <person name="Pangilinan J."/>
            <person name="Pereira M."/>
            <person name="Perotto S."/>
            <person name="Peter M."/>
            <person name="Riley R."/>
            <person name="Sitrit Y."/>
            <person name="Stielow B."/>
            <person name="Szollosi G."/>
            <person name="Zifcakova L."/>
            <person name="Stursova M."/>
            <person name="Spatafora J.W."/>
            <person name="Tedersoo L."/>
            <person name="Vaario L.-M."/>
            <person name="Yamada A."/>
            <person name="Yan M."/>
            <person name="Wang P."/>
            <person name="Xu J."/>
            <person name="Bruns T."/>
            <person name="Baldrian P."/>
            <person name="Vilgalys R."/>
            <person name="Henrissat B."/>
            <person name="Grigoriev I.V."/>
            <person name="Hibbett D."/>
            <person name="Nagy L.G."/>
            <person name="Martin F.M."/>
        </authorList>
    </citation>
    <scope>NUCLEOTIDE SEQUENCE</scope>
    <source>
        <strain evidence="3">BED1</strain>
    </source>
</reference>
<protein>
    <recommendedName>
        <fullName evidence="2">DUF6533 domain-containing protein</fullName>
    </recommendedName>
</protein>
<evidence type="ECO:0000259" key="2">
    <source>
        <dbReference type="Pfam" id="PF20151"/>
    </source>
</evidence>
<comment type="caution">
    <text evidence="3">The sequence shown here is derived from an EMBL/GenBank/DDBJ whole genome shotgun (WGS) entry which is preliminary data.</text>
</comment>
<keyword evidence="4" id="KW-1185">Reference proteome</keyword>
<feature type="transmembrane region" description="Helical" evidence="1">
    <location>
        <begin position="156"/>
        <end position="175"/>
    </location>
</feature>
<organism evidence="3 4">
    <name type="scientific">Boletus edulis BED1</name>
    <dbReference type="NCBI Taxonomy" id="1328754"/>
    <lineage>
        <taxon>Eukaryota</taxon>
        <taxon>Fungi</taxon>
        <taxon>Dikarya</taxon>
        <taxon>Basidiomycota</taxon>
        <taxon>Agaricomycotina</taxon>
        <taxon>Agaricomycetes</taxon>
        <taxon>Agaricomycetidae</taxon>
        <taxon>Boletales</taxon>
        <taxon>Boletineae</taxon>
        <taxon>Boletaceae</taxon>
        <taxon>Boletoideae</taxon>
        <taxon>Boletus</taxon>
    </lineage>
</organism>
<evidence type="ECO:0000256" key="1">
    <source>
        <dbReference type="SAM" id="Phobius"/>
    </source>
</evidence>
<feature type="domain" description="DUF6533" evidence="2">
    <location>
        <begin position="16"/>
        <end position="55"/>
    </location>
</feature>
<keyword evidence="1" id="KW-0812">Transmembrane</keyword>
<feature type="transmembrane region" description="Helical" evidence="1">
    <location>
        <begin position="75"/>
        <end position="94"/>
    </location>
</feature>
<feature type="transmembrane region" description="Helical" evidence="1">
    <location>
        <begin position="122"/>
        <end position="140"/>
    </location>
</feature>
<feature type="transmembrane region" description="Helical" evidence="1">
    <location>
        <begin position="182"/>
        <end position="205"/>
    </location>
</feature>
<evidence type="ECO:0000313" key="3">
    <source>
        <dbReference type="EMBL" id="KAF8452880.1"/>
    </source>
</evidence>
<dbReference type="Proteomes" id="UP001194468">
    <property type="component" value="Unassembled WGS sequence"/>
</dbReference>
<name>A0AAD4C9E4_BOLED</name>
<dbReference type="EMBL" id="WHUW01000001">
    <property type="protein sequence ID" value="KAF8452880.1"/>
    <property type="molecule type" value="Genomic_DNA"/>
</dbReference>
<dbReference type="InterPro" id="IPR045340">
    <property type="entry name" value="DUF6533"/>
</dbReference>
<proteinExistence type="predicted"/>
<keyword evidence="1" id="KW-1133">Transmembrane helix</keyword>
<feature type="transmembrane region" description="Helical" evidence="1">
    <location>
        <begin position="45"/>
        <end position="63"/>
    </location>
</feature>
<reference evidence="3" key="2">
    <citation type="journal article" date="2020" name="Nat. Commun.">
        <title>Large-scale genome sequencing of mycorrhizal fungi provides insights into the early evolution of symbiotic traits.</title>
        <authorList>
            <person name="Miyauchi S."/>
            <person name="Kiss E."/>
            <person name="Kuo A."/>
            <person name="Drula E."/>
            <person name="Kohler A."/>
            <person name="Sanchez-Garcia M."/>
            <person name="Morin E."/>
            <person name="Andreopoulos B."/>
            <person name="Barry K.W."/>
            <person name="Bonito G."/>
            <person name="Buee M."/>
            <person name="Carver A."/>
            <person name="Chen C."/>
            <person name="Cichocki N."/>
            <person name="Clum A."/>
            <person name="Culley D."/>
            <person name="Crous P.W."/>
            <person name="Fauchery L."/>
            <person name="Girlanda M."/>
            <person name="Hayes R.D."/>
            <person name="Keri Z."/>
            <person name="LaButti K."/>
            <person name="Lipzen A."/>
            <person name="Lombard V."/>
            <person name="Magnuson J."/>
            <person name="Maillard F."/>
            <person name="Murat C."/>
            <person name="Nolan M."/>
            <person name="Ohm R.A."/>
            <person name="Pangilinan J."/>
            <person name="Pereira M.F."/>
            <person name="Perotto S."/>
            <person name="Peter M."/>
            <person name="Pfister S."/>
            <person name="Riley R."/>
            <person name="Sitrit Y."/>
            <person name="Stielow J.B."/>
            <person name="Szollosi G."/>
            <person name="Zifcakova L."/>
            <person name="Stursova M."/>
            <person name="Spatafora J.W."/>
            <person name="Tedersoo L."/>
            <person name="Vaario L.M."/>
            <person name="Yamada A."/>
            <person name="Yan M."/>
            <person name="Wang P."/>
            <person name="Xu J."/>
            <person name="Bruns T."/>
            <person name="Baldrian P."/>
            <person name="Vilgalys R."/>
            <person name="Dunand C."/>
            <person name="Henrissat B."/>
            <person name="Grigoriev I.V."/>
            <person name="Hibbett D."/>
            <person name="Nagy L.G."/>
            <person name="Martin F.M."/>
        </authorList>
    </citation>
    <scope>NUCLEOTIDE SEQUENCE</scope>
    <source>
        <strain evidence="3">BED1</strain>
    </source>
</reference>
<feature type="transmembrane region" description="Helical" evidence="1">
    <location>
        <begin position="238"/>
        <end position="257"/>
    </location>
</feature>
<sequence length="441" mass="49140">MYSEAQFALARELDNYTSIVIVIALSYDYCLTFSKEVTYIWQRPWTRVSTLFLLVSFLAFNFFAEQTQMSGITRFVTWAGFMPSRFLWAAALLFRARSVCRYDIQQPVSRELLKRTPYMHRMISDVIVSVFRTATFGAWAESRYIKGNILYALGELSYAIFWTGADMVMILRVYALYNRSRIILGGLLVLYVVEVVILVVSASIYSDPKYVKVTIIQLLGITVCNPVLNTNTWNTATAVVQFVHGTVLSFLVVAKFVGDSLRTYQATRKWQFNRYISLLVRDGFFYFLVYVPPSPSFFSRHSELMRQHNDISTLLNSLINLLGVLGTLPGGWGGPALVVVATVPLFTLTPRFVMNIRELYVRDAQGRWDRDIDTGFGLSNGAGGGVGVSTTIGTIAFAEGIATGESEDGQETATVEESGEGSGRLVNQNGGLEWGVAPIGG</sequence>
<feature type="transmembrane region" description="Helical" evidence="1">
    <location>
        <begin position="16"/>
        <end position="33"/>
    </location>
</feature>
<keyword evidence="1" id="KW-0472">Membrane</keyword>
<dbReference type="AlphaFoldDB" id="A0AAD4C9E4"/>
<gene>
    <name evidence="3" type="ORF">L210DRAFT_3639323</name>
</gene>
<evidence type="ECO:0000313" key="4">
    <source>
        <dbReference type="Proteomes" id="UP001194468"/>
    </source>
</evidence>